<protein>
    <submittedName>
        <fullName evidence="1">Methyltransferase domain-containing protein</fullName>
    </submittedName>
</protein>
<dbReference type="SUPFAM" id="SSF53335">
    <property type="entry name" value="S-adenosyl-L-methionine-dependent methyltransferases"/>
    <property type="match status" value="1"/>
</dbReference>
<gene>
    <name evidence="1" type="ORF">SAMN04488023_10780</name>
</gene>
<keyword evidence="1" id="KW-0489">Methyltransferase</keyword>
<dbReference type="RefSeq" id="WP_090883104.1">
    <property type="nucleotide sequence ID" value="NZ_FOGG01000007.1"/>
</dbReference>
<dbReference type="AlphaFoldDB" id="A0A1H9N7J3"/>
<dbReference type="PANTHER" id="PTHR43464">
    <property type="entry name" value="METHYLTRANSFERASE"/>
    <property type="match status" value="1"/>
</dbReference>
<dbReference type="Gene3D" id="3.40.50.150">
    <property type="entry name" value="Vaccinia Virus protein VP39"/>
    <property type="match status" value="1"/>
</dbReference>
<dbReference type="Pfam" id="PF13489">
    <property type="entry name" value="Methyltransf_23"/>
    <property type="match status" value="1"/>
</dbReference>
<sequence>MGIRKNLTYIIKKILLPLRKAGVTDEENYYTYLFTKNPNWNKTEPNAEEKERWEIIKEFIQICKVKISNPQILDLGCGRGWLTHLLSKYGPTVGVEPVEAVVRYAQKLFPELQISHGTTTSLLSDGLADKFDIIVCSEVIEHIAYKRKPQFISQIERLTKKNGHVIITTPRKEAQALWSANTDPSQPIEDWLTEKDLQALFEENGFKKKELRRISVNQEGHENMIEIYQLWLFQKNL</sequence>
<keyword evidence="1" id="KW-0808">Transferase</keyword>
<dbReference type="Proteomes" id="UP000199572">
    <property type="component" value="Unassembled WGS sequence"/>
</dbReference>
<dbReference type="InterPro" id="IPR029063">
    <property type="entry name" value="SAM-dependent_MTases_sf"/>
</dbReference>
<keyword evidence="2" id="KW-1185">Reference proteome</keyword>
<dbReference type="STRING" id="390241.SAMN04488023_10780"/>
<proteinExistence type="predicted"/>
<dbReference type="GO" id="GO:0008168">
    <property type="term" value="F:methyltransferase activity"/>
    <property type="evidence" value="ECO:0007669"/>
    <property type="project" value="UniProtKB-KW"/>
</dbReference>
<name>A0A1H9N7J3_9SPHI</name>
<dbReference type="EMBL" id="FOGG01000007">
    <property type="protein sequence ID" value="SER31727.1"/>
    <property type="molecule type" value="Genomic_DNA"/>
</dbReference>
<evidence type="ECO:0000313" key="1">
    <source>
        <dbReference type="EMBL" id="SER31727.1"/>
    </source>
</evidence>
<dbReference type="CDD" id="cd02440">
    <property type="entry name" value="AdoMet_MTases"/>
    <property type="match status" value="1"/>
</dbReference>
<organism evidence="1 2">
    <name type="scientific">Pedobacter rhizosphaerae</name>
    <dbReference type="NCBI Taxonomy" id="390241"/>
    <lineage>
        <taxon>Bacteria</taxon>
        <taxon>Pseudomonadati</taxon>
        <taxon>Bacteroidota</taxon>
        <taxon>Sphingobacteriia</taxon>
        <taxon>Sphingobacteriales</taxon>
        <taxon>Sphingobacteriaceae</taxon>
        <taxon>Pedobacter</taxon>
    </lineage>
</organism>
<dbReference type="OrthoDB" id="9789123at2"/>
<accession>A0A1H9N7J3</accession>
<dbReference type="GO" id="GO:0032259">
    <property type="term" value="P:methylation"/>
    <property type="evidence" value="ECO:0007669"/>
    <property type="project" value="UniProtKB-KW"/>
</dbReference>
<reference evidence="1 2" key="1">
    <citation type="submission" date="2016-10" db="EMBL/GenBank/DDBJ databases">
        <authorList>
            <person name="de Groot N.N."/>
        </authorList>
    </citation>
    <scope>NUCLEOTIDE SEQUENCE [LARGE SCALE GENOMIC DNA]</scope>
    <source>
        <strain evidence="1 2">DSM 18610</strain>
    </source>
</reference>
<evidence type="ECO:0000313" key="2">
    <source>
        <dbReference type="Proteomes" id="UP000199572"/>
    </source>
</evidence>